<keyword evidence="16" id="KW-1185">Reference proteome</keyword>
<dbReference type="GO" id="GO:0008658">
    <property type="term" value="F:penicillin binding"/>
    <property type="evidence" value="ECO:0007669"/>
    <property type="project" value="InterPro"/>
</dbReference>
<dbReference type="InterPro" id="IPR012338">
    <property type="entry name" value="Beta-lactam/transpept-like"/>
</dbReference>
<evidence type="ECO:0000256" key="11">
    <source>
        <dbReference type="SAM" id="MobiDB-lite"/>
    </source>
</evidence>
<evidence type="ECO:0000313" key="15">
    <source>
        <dbReference type="EMBL" id="TDO28938.1"/>
    </source>
</evidence>
<organism evidence="15 16">
    <name type="scientific">Sediminibacterium goheungense</name>
    <dbReference type="NCBI Taxonomy" id="1086393"/>
    <lineage>
        <taxon>Bacteria</taxon>
        <taxon>Pseudomonadati</taxon>
        <taxon>Bacteroidota</taxon>
        <taxon>Chitinophagia</taxon>
        <taxon>Chitinophagales</taxon>
        <taxon>Chitinophagaceae</taxon>
        <taxon>Sediminibacterium</taxon>
    </lineage>
</organism>
<evidence type="ECO:0000256" key="6">
    <source>
        <dbReference type="ARBA" id="ARBA00022960"/>
    </source>
</evidence>
<feature type="compositionally biased region" description="Low complexity" evidence="11">
    <location>
        <begin position="629"/>
        <end position="638"/>
    </location>
</feature>
<proteinExistence type="predicted"/>
<keyword evidence="4" id="KW-0378">Hydrolase</keyword>
<keyword evidence="4" id="KW-0121">Carboxypeptidase</keyword>
<evidence type="ECO:0000259" key="13">
    <source>
        <dbReference type="Pfam" id="PF00905"/>
    </source>
</evidence>
<evidence type="ECO:0000256" key="1">
    <source>
        <dbReference type="ARBA" id="ARBA00004167"/>
    </source>
</evidence>
<protein>
    <submittedName>
        <fullName evidence="15">Penicillin-binding protein 2</fullName>
    </submittedName>
</protein>
<dbReference type="GO" id="GO:0008360">
    <property type="term" value="P:regulation of cell shape"/>
    <property type="evidence" value="ECO:0007669"/>
    <property type="project" value="UniProtKB-KW"/>
</dbReference>
<dbReference type="Gene3D" id="3.90.1310.10">
    <property type="entry name" value="Penicillin-binding protein 2a (Domain 2)"/>
    <property type="match status" value="1"/>
</dbReference>
<dbReference type="SUPFAM" id="SSF56519">
    <property type="entry name" value="Penicillin binding protein dimerisation domain"/>
    <property type="match status" value="1"/>
</dbReference>
<keyword evidence="7" id="KW-0573">Peptidoglycan synthesis</keyword>
<evidence type="ECO:0000313" key="16">
    <source>
        <dbReference type="Proteomes" id="UP000295741"/>
    </source>
</evidence>
<dbReference type="RefSeq" id="WP_133473550.1">
    <property type="nucleotide sequence ID" value="NZ_SNWP01000010.1"/>
</dbReference>
<evidence type="ECO:0000256" key="7">
    <source>
        <dbReference type="ARBA" id="ARBA00022984"/>
    </source>
</evidence>
<accession>A0A4V3C594</accession>
<dbReference type="OrthoDB" id="9766847at2"/>
<keyword evidence="4" id="KW-0645">Protease</keyword>
<keyword evidence="6" id="KW-0133">Cell shape</keyword>
<dbReference type="InterPro" id="IPR050515">
    <property type="entry name" value="Beta-lactam/transpept"/>
</dbReference>
<dbReference type="AlphaFoldDB" id="A0A4V3C594"/>
<sequence length="698" mass="77582">MPVFNQSRSRVIQFIFAGVFIAITGQLINLQLFSSKYKLAADNNAFYRKVIYPDRGIIFDRKKRGILENTISYDLVVIPSEARGTDTATLCRLLNIDTAVYKKRIRDLIFKNTSVKPSVFEALLTPEMFAKLNENMYRFPGFSLNERSVRTYPYNVGAAILGYMAEVDTGFLRRHKDEGYEMGDYFGSTGLESTYEKVLMGQRGIKRFIRDNKGRLQGSWENGAYDTAAVAGSNLYSSIDVELQQLGEKLMENKVGSIVAIDPKTGGILCMVSAPTYNPNYLTGNQRKKHLVEMMYFDPRLPLLNRTLGTFYSPGSTFKTMVGIIGMNEGVIDDQFSVSCGGAYYGCGRPMGCHAKGTFTLKPAISKSCNSYFAATFRRILDNGKYPNRDSALSAFNQYAYSFGLGKRLGVDLPSEKIGNIPTPKYYRSIFGKNWQSCNIISNSIGQGEIATSLTQLANVMAIIANKGWYYTPHLIDSIEGGDEYGLLDKYRIKHKTREIPEYVWEEVHEGMQGTMEFGTGFYAKVPGINVCGKTGTVENAYRGQKLKDHAFFGAFAPRENPRIAIAVMCENAGFGATSAAPIASLLIEKYLKDSITGNDRKAKVEQLANMNLIPPQMKKQMAQRDSLRSAQQLAAAKKAARDTSGVTEAPEETESDSATIPGKQQPMKKGTKKDTITKVALLPEEKRKTNSKRKTTA</sequence>
<dbReference type="InterPro" id="IPR036138">
    <property type="entry name" value="PBP_dimer_sf"/>
</dbReference>
<dbReference type="GO" id="GO:0009252">
    <property type="term" value="P:peptidoglycan biosynthetic process"/>
    <property type="evidence" value="ECO:0007669"/>
    <property type="project" value="UniProtKB-KW"/>
</dbReference>
<evidence type="ECO:0000256" key="12">
    <source>
        <dbReference type="SAM" id="Phobius"/>
    </source>
</evidence>
<evidence type="ECO:0000259" key="14">
    <source>
        <dbReference type="Pfam" id="PF03717"/>
    </source>
</evidence>
<dbReference type="Gene3D" id="3.40.710.10">
    <property type="entry name" value="DD-peptidase/beta-lactamase superfamily"/>
    <property type="match status" value="1"/>
</dbReference>
<dbReference type="InterPro" id="IPR001460">
    <property type="entry name" value="PCN-bd_Tpept"/>
</dbReference>
<feature type="domain" description="Penicillin-binding protein dimerisation" evidence="14">
    <location>
        <begin position="51"/>
        <end position="216"/>
    </location>
</feature>
<evidence type="ECO:0000256" key="8">
    <source>
        <dbReference type="ARBA" id="ARBA00022989"/>
    </source>
</evidence>
<keyword evidence="10" id="KW-0961">Cell wall biogenesis/degradation</keyword>
<keyword evidence="8 12" id="KW-1133">Transmembrane helix</keyword>
<dbReference type="InterPro" id="IPR005311">
    <property type="entry name" value="PBP_dimer"/>
</dbReference>
<evidence type="ECO:0000256" key="4">
    <source>
        <dbReference type="ARBA" id="ARBA00022645"/>
    </source>
</evidence>
<keyword evidence="5 12" id="KW-0812">Transmembrane</keyword>
<dbReference type="GO" id="GO:0005886">
    <property type="term" value="C:plasma membrane"/>
    <property type="evidence" value="ECO:0007669"/>
    <property type="project" value="UniProtKB-SubCell"/>
</dbReference>
<feature type="region of interest" description="Disordered" evidence="11">
    <location>
        <begin position="619"/>
        <end position="698"/>
    </location>
</feature>
<dbReference type="Pfam" id="PF03717">
    <property type="entry name" value="PBP_dimer"/>
    <property type="match status" value="1"/>
</dbReference>
<name>A0A4V3C594_9BACT</name>
<keyword evidence="9 12" id="KW-0472">Membrane</keyword>
<reference evidence="15 16" key="1">
    <citation type="submission" date="2019-03" db="EMBL/GenBank/DDBJ databases">
        <title>Genomic Encyclopedia of Archaeal and Bacterial Type Strains, Phase II (KMG-II): from individual species to whole genera.</title>
        <authorList>
            <person name="Goeker M."/>
        </authorList>
    </citation>
    <scope>NUCLEOTIDE SEQUENCE [LARGE SCALE GENOMIC DNA]</scope>
    <source>
        <strain evidence="15 16">DSM 28323</strain>
    </source>
</reference>
<dbReference type="EMBL" id="SNWP01000010">
    <property type="protein sequence ID" value="TDO28938.1"/>
    <property type="molecule type" value="Genomic_DNA"/>
</dbReference>
<dbReference type="Pfam" id="PF00905">
    <property type="entry name" value="Transpeptidase"/>
    <property type="match status" value="1"/>
</dbReference>
<dbReference type="PANTHER" id="PTHR30627">
    <property type="entry name" value="PEPTIDOGLYCAN D,D-TRANSPEPTIDASE"/>
    <property type="match status" value="1"/>
</dbReference>
<feature type="domain" description="Penicillin-binding protein transpeptidase" evidence="13">
    <location>
        <begin position="256"/>
        <end position="586"/>
    </location>
</feature>
<dbReference type="PANTHER" id="PTHR30627:SF2">
    <property type="entry name" value="PEPTIDOGLYCAN D,D-TRANSPEPTIDASE MRDA"/>
    <property type="match status" value="1"/>
</dbReference>
<dbReference type="Gene3D" id="3.30.1390.30">
    <property type="entry name" value="Penicillin-binding protein 2a, domain 3"/>
    <property type="match status" value="1"/>
</dbReference>
<evidence type="ECO:0000256" key="2">
    <source>
        <dbReference type="ARBA" id="ARBA00004236"/>
    </source>
</evidence>
<evidence type="ECO:0000256" key="5">
    <source>
        <dbReference type="ARBA" id="ARBA00022692"/>
    </source>
</evidence>
<comment type="subcellular location">
    <subcellularLocation>
        <location evidence="2">Cell membrane</location>
    </subcellularLocation>
    <subcellularLocation>
        <location evidence="1">Membrane</location>
        <topology evidence="1">Single-pass membrane protein</topology>
    </subcellularLocation>
</comment>
<comment type="caution">
    <text evidence="15">The sequence shown here is derived from an EMBL/GenBank/DDBJ whole genome shotgun (WGS) entry which is preliminary data.</text>
</comment>
<dbReference type="Proteomes" id="UP000295741">
    <property type="component" value="Unassembled WGS sequence"/>
</dbReference>
<dbReference type="GO" id="GO:0071555">
    <property type="term" value="P:cell wall organization"/>
    <property type="evidence" value="ECO:0007669"/>
    <property type="project" value="UniProtKB-KW"/>
</dbReference>
<feature type="transmembrane region" description="Helical" evidence="12">
    <location>
        <begin position="12"/>
        <end position="33"/>
    </location>
</feature>
<keyword evidence="3" id="KW-1003">Cell membrane</keyword>
<gene>
    <name evidence="15" type="ORF">BC659_1020</name>
</gene>
<evidence type="ECO:0000256" key="9">
    <source>
        <dbReference type="ARBA" id="ARBA00023136"/>
    </source>
</evidence>
<dbReference type="GO" id="GO:0071972">
    <property type="term" value="F:peptidoglycan L,D-transpeptidase activity"/>
    <property type="evidence" value="ECO:0007669"/>
    <property type="project" value="TreeGrafter"/>
</dbReference>
<evidence type="ECO:0000256" key="10">
    <source>
        <dbReference type="ARBA" id="ARBA00023316"/>
    </source>
</evidence>
<dbReference type="SUPFAM" id="SSF56601">
    <property type="entry name" value="beta-lactamase/transpeptidase-like"/>
    <property type="match status" value="1"/>
</dbReference>
<evidence type="ECO:0000256" key="3">
    <source>
        <dbReference type="ARBA" id="ARBA00022475"/>
    </source>
</evidence>